<feature type="region of interest" description="Disordered" evidence="1">
    <location>
        <begin position="465"/>
        <end position="497"/>
    </location>
</feature>
<evidence type="ECO:0000259" key="3">
    <source>
        <dbReference type="PROSITE" id="PS50053"/>
    </source>
</evidence>
<dbReference type="SMART" id="SM00727">
    <property type="entry name" value="STI1"/>
    <property type="match status" value="2"/>
</dbReference>
<reference evidence="4" key="1">
    <citation type="submission" date="2015-08" db="EMBL/GenBank/DDBJ databases">
        <authorList>
            <person name="Babu N.S."/>
            <person name="Beckwith C.J."/>
            <person name="Beseler K.G."/>
            <person name="Brison A."/>
            <person name="Carone J.V."/>
            <person name="Caskin T.P."/>
            <person name="Diamond M."/>
            <person name="Durham M.E."/>
            <person name="Foxe J.M."/>
            <person name="Go M."/>
            <person name="Henderson B.A."/>
            <person name="Jones I.B."/>
            <person name="McGettigan J.A."/>
            <person name="Micheletti S.J."/>
            <person name="Nasrallah M.E."/>
            <person name="Ortiz D."/>
            <person name="Piller C.R."/>
            <person name="Privatt S.R."/>
            <person name="Schneider S.L."/>
            <person name="Sharp S."/>
            <person name="Smith T.C."/>
            <person name="Stanton J.D."/>
            <person name="Ullery H.E."/>
            <person name="Wilson R.J."/>
            <person name="Serrano M.G."/>
            <person name="Buck G."/>
            <person name="Lee V."/>
            <person name="Wang Y."/>
            <person name="Carvalho R."/>
            <person name="Voegtly L."/>
            <person name="Shi R."/>
            <person name="Duckworth R."/>
            <person name="Johnson A."/>
            <person name="Loviza R."/>
            <person name="Walstead R."/>
            <person name="Shah Z."/>
            <person name="Kiflezghi M."/>
            <person name="Wade K."/>
            <person name="Ball S.L."/>
            <person name="Bradley K.W."/>
            <person name="Asai D.J."/>
            <person name="Bowman C.A."/>
            <person name="Russell D.A."/>
            <person name="Pope W.H."/>
            <person name="Jacobs-Sera D."/>
            <person name="Hendrix R.W."/>
            <person name="Hatfull G.F."/>
        </authorList>
    </citation>
    <scope>NUCLEOTIDE SEQUENCE [LARGE SCALE GENOMIC DNA]</scope>
</reference>
<dbReference type="VEuPathDB" id="CryptoDB:ChTU502y2012_407g2485"/>
<gene>
    <name evidence="4" type="ORF">CHUDEA7_5020</name>
</gene>
<evidence type="ECO:0000256" key="1">
    <source>
        <dbReference type="SAM" id="MobiDB-lite"/>
    </source>
</evidence>
<dbReference type="GO" id="GO:0005829">
    <property type="term" value="C:cytosol"/>
    <property type="evidence" value="ECO:0007669"/>
    <property type="project" value="TreeGrafter"/>
</dbReference>
<dbReference type="Pfam" id="PF00240">
    <property type="entry name" value="ubiquitin"/>
    <property type="match status" value="1"/>
</dbReference>
<protein>
    <recommendedName>
        <fullName evidence="5">UBA domain-containing protein</fullName>
    </recommendedName>
</protein>
<dbReference type="SMART" id="SM00213">
    <property type="entry name" value="UBQ"/>
    <property type="match status" value="1"/>
</dbReference>
<dbReference type="InterPro" id="IPR015940">
    <property type="entry name" value="UBA"/>
</dbReference>
<feature type="compositionally biased region" description="Low complexity" evidence="1">
    <location>
        <begin position="471"/>
        <end position="497"/>
    </location>
</feature>
<dbReference type="InterPro" id="IPR015496">
    <property type="entry name" value="Ubiquilin"/>
</dbReference>
<dbReference type="VEuPathDB" id="CryptoDB:CHUDEA7_5020"/>
<dbReference type="InterPro" id="IPR009060">
    <property type="entry name" value="UBA-like_sf"/>
</dbReference>
<dbReference type="Gene3D" id="1.10.8.10">
    <property type="entry name" value="DNA helicase RuvA subunit, C-terminal domain"/>
    <property type="match status" value="1"/>
</dbReference>
<dbReference type="CDD" id="cd17039">
    <property type="entry name" value="Ubl_ubiquitin_like"/>
    <property type="match status" value="1"/>
</dbReference>
<dbReference type="Proteomes" id="UP000199752">
    <property type="component" value="Chromosome 7"/>
</dbReference>
<feature type="compositionally biased region" description="Low complexity" evidence="1">
    <location>
        <begin position="256"/>
        <end position="275"/>
    </location>
</feature>
<evidence type="ECO:0008006" key="5">
    <source>
        <dbReference type="Google" id="ProtNLM"/>
    </source>
</evidence>
<dbReference type="PROSITE" id="PS50030">
    <property type="entry name" value="UBA"/>
    <property type="match status" value="1"/>
</dbReference>
<dbReference type="VEuPathDB" id="CryptoDB:GY17_00002388"/>
<dbReference type="SMART" id="SM00165">
    <property type="entry name" value="UBA"/>
    <property type="match status" value="1"/>
</dbReference>
<sequence>MTNPNNEEINMSVKLLNGDIIKVPGKIDAKKTSVLKLKEIISNICSIPVFEIRLVWKDKILSNNALLSSYGIEDNSTLILARSPSRSSNSSSQRTGVSSNSSSSIQADSGGLFGESDTDDFLSSALASPWMQSILNDPEIFRVMLESNPQLKALREQNPELNHIFNDPQFLQMSVDVLKNPELMKEMMRNSDRAISNIESIPGGFSALKRMYHTVQEPMWDAAMYNPNTIKANTYNEYNIDKSSGPNSEALPNPWSINRNSSNNSNNSNNIGSSSPADIFGSFGQDVSGQRQSPLNLFPFNFGVGNSTNNRNDGNSNSDNNVNSNLLLPGFAGLGNFGNIPNFGNLANLGFLNPNISQNNSSNSNTSTDNNTTINNNNTNNSQTTPQLPNLMNLYSPFANSNPNTIQTVIDAMRNMDINSRDDALQNQFNEFIGNGGANTNIGNISQGIGNANLGNLLNMINAGSPSMQTNDSGNLSNINNQNGASNNGNDNGGQNYNYQLEVLSNMGFTDTEACIKALTESDGSINRAIDKLLNQN</sequence>
<dbReference type="OrthoDB" id="267397at2759"/>
<accession>A0A0S4TLD5</accession>
<proteinExistence type="predicted"/>
<dbReference type="GO" id="GO:0006511">
    <property type="term" value="P:ubiquitin-dependent protein catabolic process"/>
    <property type="evidence" value="ECO:0007669"/>
    <property type="project" value="TreeGrafter"/>
</dbReference>
<dbReference type="PANTHER" id="PTHR10677">
    <property type="entry name" value="UBIQUILIN"/>
    <property type="match status" value="1"/>
</dbReference>
<dbReference type="InterPro" id="IPR006636">
    <property type="entry name" value="STI1_HS-bd"/>
</dbReference>
<name>A0A0S4TLD5_CRYHO</name>
<dbReference type="VEuPathDB" id="CryptoDB:Chro.70562"/>
<feature type="domain" description="UBA" evidence="2">
    <location>
        <begin position="495"/>
        <end position="536"/>
    </location>
</feature>
<dbReference type="InterPro" id="IPR000626">
    <property type="entry name" value="Ubiquitin-like_dom"/>
</dbReference>
<dbReference type="SUPFAM" id="SSF54236">
    <property type="entry name" value="Ubiquitin-like"/>
    <property type="match status" value="1"/>
</dbReference>
<dbReference type="Pfam" id="PF23195">
    <property type="entry name" value="UBQLN1"/>
    <property type="match status" value="1"/>
</dbReference>
<dbReference type="GO" id="GO:0031593">
    <property type="term" value="F:polyubiquitin modification-dependent protein binding"/>
    <property type="evidence" value="ECO:0007669"/>
    <property type="project" value="TreeGrafter"/>
</dbReference>
<feature type="domain" description="Ubiquitin-like" evidence="3">
    <location>
        <begin position="9"/>
        <end position="87"/>
    </location>
</feature>
<dbReference type="FunFam" id="1.10.260.100:FF:000001">
    <property type="entry name" value="Ubiquilin 1"/>
    <property type="match status" value="1"/>
</dbReference>
<dbReference type="Gene3D" id="3.10.20.90">
    <property type="entry name" value="Phosphatidylinositol 3-kinase Catalytic Subunit, Chain A, domain 1"/>
    <property type="match status" value="1"/>
</dbReference>
<dbReference type="PROSITE" id="PS50053">
    <property type="entry name" value="UBIQUITIN_2"/>
    <property type="match status" value="1"/>
</dbReference>
<dbReference type="SUPFAM" id="SSF46934">
    <property type="entry name" value="UBA-like"/>
    <property type="match status" value="1"/>
</dbReference>
<dbReference type="EMBL" id="LN877953">
    <property type="protein sequence ID" value="CUV07491.1"/>
    <property type="molecule type" value="Genomic_DNA"/>
</dbReference>
<dbReference type="InterPro" id="IPR029071">
    <property type="entry name" value="Ubiquitin-like_domsf"/>
</dbReference>
<evidence type="ECO:0000259" key="2">
    <source>
        <dbReference type="PROSITE" id="PS50030"/>
    </source>
</evidence>
<feature type="region of interest" description="Disordered" evidence="1">
    <location>
        <begin position="82"/>
        <end position="109"/>
    </location>
</feature>
<evidence type="ECO:0000313" key="4">
    <source>
        <dbReference type="EMBL" id="CUV07491.1"/>
    </source>
</evidence>
<feature type="compositionally biased region" description="Low complexity" evidence="1">
    <location>
        <begin position="82"/>
        <end position="104"/>
    </location>
</feature>
<feature type="compositionally biased region" description="Low complexity" evidence="1">
    <location>
        <begin position="360"/>
        <end position="386"/>
    </location>
</feature>
<organism evidence="4">
    <name type="scientific">Cryptosporidium hominis</name>
    <dbReference type="NCBI Taxonomy" id="237895"/>
    <lineage>
        <taxon>Eukaryota</taxon>
        <taxon>Sar</taxon>
        <taxon>Alveolata</taxon>
        <taxon>Apicomplexa</taxon>
        <taxon>Conoidasida</taxon>
        <taxon>Coccidia</taxon>
        <taxon>Eucoccidiorida</taxon>
        <taxon>Eimeriorina</taxon>
        <taxon>Cryptosporidiidae</taxon>
        <taxon>Cryptosporidium</taxon>
    </lineage>
</organism>
<feature type="region of interest" description="Disordered" evidence="1">
    <location>
        <begin position="360"/>
        <end position="387"/>
    </location>
</feature>
<dbReference type="Gene3D" id="1.10.260.100">
    <property type="match status" value="1"/>
</dbReference>
<dbReference type="AlphaFoldDB" id="A0A0S4TLD5"/>
<dbReference type="PANTHER" id="PTHR10677:SF3">
    <property type="entry name" value="FI07626P-RELATED"/>
    <property type="match status" value="1"/>
</dbReference>
<feature type="region of interest" description="Disordered" evidence="1">
    <location>
        <begin position="241"/>
        <end position="277"/>
    </location>
</feature>